<keyword evidence="1" id="KW-1133">Transmembrane helix</keyword>
<keyword evidence="1" id="KW-0472">Membrane</keyword>
<reference evidence="2 3" key="1">
    <citation type="submission" date="2021-12" db="EMBL/GenBank/DDBJ databases">
        <title>Discovery of the Pendulisporaceae a myxobacterial family with distinct sporulation behavior and unique specialized metabolism.</title>
        <authorList>
            <person name="Garcia R."/>
            <person name="Popoff A."/>
            <person name="Bader C.D."/>
            <person name="Loehr J."/>
            <person name="Walesch S."/>
            <person name="Walt C."/>
            <person name="Boldt J."/>
            <person name="Bunk B."/>
            <person name="Haeckl F.J.F.P.J."/>
            <person name="Gunesch A.P."/>
            <person name="Birkelbach J."/>
            <person name="Nuebel U."/>
            <person name="Pietschmann T."/>
            <person name="Bach T."/>
            <person name="Mueller R."/>
        </authorList>
    </citation>
    <scope>NUCLEOTIDE SEQUENCE [LARGE SCALE GENOMIC DNA]</scope>
    <source>
        <strain evidence="2 3">MSr12523</strain>
    </source>
</reference>
<protein>
    <submittedName>
        <fullName evidence="2">Uncharacterized protein</fullName>
    </submittedName>
</protein>
<gene>
    <name evidence="2" type="ORF">LZC95_18390</name>
</gene>
<dbReference type="EMBL" id="CP089982">
    <property type="protein sequence ID" value="WXA98787.1"/>
    <property type="molecule type" value="Genomic_DNA"/>
</dbReference>
<evidence type="ECO:0000313" key="3">
    <source>
        <dbReference type="Proteomes" id="UP001379533"/>
    </source>
</evidence>
<evidence type="ECO:0000256" key="1">
    <source>
        <dbReference type="SAM" id="Phobius"/>
    </source>
</evidence>
<evidence type="ECO:0000313" key="2">
    <source>
        <dbReference type="EMBL" id="WXA98787.1"/>
    </source>
</evidence>
<feature type="transmembrane region" description="Helical" evidence="1">
    <location>
        <begin position="52"/>
        <end position="76"/>
    </location>
</feature>
<dbReference type="Proteomes" id="UP001379533">
    <property type="component" value="Chromosome"/>
</dbReference>
<sequence>MDAQSPLQLRLRLRLRLPYFGLAFVGGILGGAIGGGAMLLETHIATSDGAPWIRVIAILSVAFGAVAVLLTGLWLIHRALHRPAD</sequence>
<proteinExistence type="predicted"/>
<name>A0ABZ2KJD5_9BACT</name>
<keyword evidence="1" id="KW-0812">Transmembrane</keyword>
<organism evidence="2 3">
    <name type="scientific">Pendulispora brunnea</name>
    <dbReference type="NCBI Taxonomy" id="2905690"/>
    <lineage>
        <taxon>Bacteria</taxon>
        <taxon>Pseudomonadati</taxon>
        <taxon>Myxococcota</taxon>
        <taxon>Myxococcia</taxon>
        <taxon>Myxococcales</taxon>
        <taxon>Sorangiineae</taxon>
        <taxon>Pendulisporaceae</taxon>
        <taxon>Pendulispora</taxon>
    </lineage>
</organism>
<feature type="transmembrane region" description="Helical" evidence="1">
    <location>
        <begin position="20"/>
        <end position="40"/>
    </location>
</feature>
<accession>A0ABZ2KJD5</accession>
<dbReference type="RefSeq" id="WP_394849402.1">
    <property type="nucleotide sequence ID" value="NZ_CP089982.1"/>
</dbReference>
<keyword evidence="3" id="KW-1185">Reference proteome</keyword>